<accession>A0A249XSA8</accession>
<name>A0A249XSA8_9CAUD</name>
<organism evidence="1 2">
    <name type="scientific">Mycobacterium phage Phabba</name>
    <dbReference type="NCBI Taxonomy" id="2027899"/>
    <lineage>
        <taxon>Viruses</taxon>
        <taxon>Duplodnaviria</taxon>
        <taxon>Heunggongvirae</taxon>
        <taxon>Uroviricota</taxon>
        <taxon>Caudoviricetes</taxon>
        <taxon>Ceeclamvirinae</taxon>
        <taxon>Myrnavirus</taxon>
        <taxon>Myrnavirus phabba</taxon>
        <taxon>Myranavirus phabba</taxon>
    </lineage>
</organism>
<gene>
    <name evidence="1" type="ORF">SEA_PHABBA_52</name>
</gene>
<proteinExistence type="predicted"/>
<protein>
    <submittedName>
        <fullName evidence="1">Uncharacterized protein</fullName>
    </submittedName>
</protein>
<evidence type="ECO:0000313" key="2">
    <source>
        <dbReference type="Proteomes" id="UP000226037"/>
    </source>
</evidence>
<dbReference type="EMBL" id="MF668280">
    <property type="protein sequence ID" value="ASZ74627.1"/>
    <property type="molecule type" value="Genomic_DNA"/>
</dbReference>
<sequence>MSEAEDYGRHALNGMSFLKMTDGQLEERCQGCGGWHITENLPPPPLCVFQISDFLGPEDR</sequence>
<evidence type="ECO:0000313" key="1">
    <source>
        <dbReference type="EMBL" id="ASZ74627.1"/>
    </source>
</evidence>
<reference evidence="2" key="1">
    <citation type="submission" date="2017-08" db="EMBL/GenBank/DDBJ databases">
        <authorList>
            <person name="de Groot N.N."/>
        </authorList>
    </citation>
    <scope>NUCLEOTIDE SEQUENCE [LARGE SCALE GENOMIC DNA]</scope>
</reference>
<keyword evidence="2" id="KW-1185">Reference proteome</keyword>
<dbReference type="Proteomes" id="UP000226037">
    <property type="component" value="Segment"/>
</dbReference>